<evidence type="ECO:0000313" key="1">
    <source>
        <dbReference type="EMBL" id="PMD31600.1"/>
    </source>
</evidence>
<proteinExistence type="predicted"/>
<dbReference type="Gene3D" id="3.10.180.10">
    <property type="entry name" value="2,3-Dihydroxybiphenyl 1,2-Dioxygenase, domain 1"/>
    <property type="match status" value="1"/>
</dbReference>
<name>A0A2J6QZB0_HYAVF</name>
<keyword evidence="2" id="KW-1185">Reference proteome</keyword>
<protein>
    <recommendedName>
        <fullName evidence="3">VOC domain-containing protein</fullName>
    </recommendedName>
</protein>
<dbReference type="AlphaFoldDB" id="A0A2J6QZB0"/>
<dbReference type="OrthoDB" id="447346at2759"/>
<reference evidence="1 2" key="1">
    <citation type="submission" date="2016-04" db="EMBL/GenBank/DDBJ databases">
        <title>A degradative enzymes factory behind the ericoid mycorrhizal symbiosis.</title>
        <authorList>
            <consortium name="DOE Joint Genome Institute"/>
            <person name="Martino E."/>
            <person name="Morin E."/>
            <person name="Grelet G."/>
            <person name="Kuo A."/>
            <person name="Kohler A."/>
            <person name="Daghino S."/>
            <person name="Barry K."/>
            <person name="Choi C."/>
            <person name="Cichocki N."/>
            <person name="Clum A."/>
            <person name="Copeland A."/>
            <person name="Hainaut M."/>
            <person name="Haridas S."/>
            <person name="Labutti K."/>
            <person name="Lindquist E."/>
            <person name="Lipzen A."/>
            <person name="Khouja H.-R."/>
            <person name="Murat C."/>
            <person name="Ohm R."/>
            <person name="Olson A."/>
            <person name="Spatafora J."/>
            <person name="Veneault-Fourrey C."/>
            <person name="Henrissat B."/>
            <person name="Grigoriev I."/>
            <person name="Martin F."/>
            <person name="Perotto S."/>
        </authorList>
    </citation>
    <scope>NUCLEOTIDE SEQUENCE [LARGE SCALE GENOMIC DNA]</scope>
    <source>
        <strain evidence="1 2">F</strain>
    </source>
</reference>
<evidence type="ECO:0000313" key="2">
    <source>
        <dbReference type="Proteomes" id="UP000235786"/>
    </source>
</evidence>
<dbReference type="InterPro" id="IPR029068">
    <property type="entry name" value="Glyas_Bleomycin-R_OHBP_Dase"/>
</dbReference>
<sequence length="126" mass="13492">MVAHGQIAGIEIPATDVARAKFYTSTFGWKFEAPQAAHVPASKMMTFEAPGNIFTDGGVVSFVEEIPSGGAKLYINVEDMGGAMDEIVKNGGEKTSEVVKLGEVATFQFFKDTEGNHYAICTRPGK</sequence>
<dbReference type="EMBL" id="KZ613962">
    <property type="protein sequence ID" value="PMD31600.1"/>
    <property type="molecule type" value="Genomic_DNA"/>
</dbReference>
<organism evidence="1 2">
    <name type="scientific">Hyaloscypha variabilis (strain UAMH 11265 / GT02V1 / F)</name>
    <name type="common">Meliniomyces variabilis</name>
    <dbReference type="NCBI Taxonomy" id="1149755"/>
    <lineage>
        <taxon>Eukaryota</taxon>
        <taxon>Fungi</taxon>
        <taxon>Dikarya</taxon>
        <taxon>Ascomycota</taxon>
        <taxon>Pezizomycotina</taxon>
        <taxon>Leotiomycetes</taxon>
        <taxon>Helotiales</taxon>
        <taxon>Hyaloscyphaceae</taxon>
        <taxon>Hyaloscypha</taxon>
        <taxon>Hyaloscypha variabilis</taxon>
    </lineage>
</organism>
<evidence type="ECO:0008006" key="3">
    <source>
        <dbReference type="Google" id="ProtNLM"/>
    </source>
</evidence>
<dbReference type="Proteomes" id="UP000235786">
    <property type="component" value="Unassembled WGS sequence"/>
</dbReference>
<dbReference type="SUPFAM" id="SSF54593">
    <property type="entry name" value="Glyoxalase/Bleomycin resistance protein/Dihydroxybiphenyl dioxygenase"/>
    <property type="match status" value="1"/>
</dbReference>
<accession>A0A2J6QZB0</accession>
<gene>
    <name evidence="1" type="ORF">L207DRAFT_640849</name>
</gene>
<dbReference type="STRING" id="1149755.A0A2J6QZB0"/>